<feature type="domain" description="TRAP C4-dicarboxylate transport system permease DctM subunit" evidence="8">
    <location>
        <begin position="8"/>
        <end position="415"/>
    </location>
</feature>
<name>A0ABS6JRM4_9BACI</name>
<dbReference type="NCBIfam" id="TIGR00786">
    <property type="entry name" value="dctM"/>
    <property type="match status" value="1"/>
</dbReference>
<feature type="transmembrane region" description="Helical" evidence="7">
    <location>
        <begin position="357"/>
        <end position="379"/>
    </location>
</feature>
<keyword evidence="10" id="KW-1185">Reference proteome</keyword>
<protein>
    <submittedName>
        <fullName evidence="9">TRAP transporter large permease subunit</fullName>
    </submittedName>
</protein>
<proteinExistence type="predicted"/>
<dbReference type="Proteomes" id="UP000790580">
    <property type="component" value="Unassembled WGS sequence"/>
</dbReference>
<dbReference type="PANTHER" id="PTHR33362">
    <property type="entry name" value="SIALIC ACID TRAP TRANSPORTER PERMEASE PROTEIN SIAT-RELATED"/>
    <property type="match status" value="1"/>
</dbReference>
<feature type="transmembrane region" description="Helical" evidence="7">
    <location>
        <begin position="137"/>
        <end position="157"/>
    </location>
</feature>
<comment type="caution">
    <text evidence="9">The sequence shown here is derived from an EMBL/GenBank/DDBJ whole genome shotgun (WGS) entry which is preliminary data.</text>
</comment>
<evidence type="ECO:0000256" key="1">
    <source>
        <dbReference type="ARBA" id="ARBA00004429"/>
    </source>
</evidence>
<feature type="transmembrane region" description="Helical" evidence="7">
    <location>
        <begin position="84"/>
        <end position="106"/>
    </location>
</feature>
<evidence type="ECO:0000313" key="10">
    <source>
        <dbReference type="Proteomes" id="UP000790580"/>
    </source>
</evidence>
<dbReference type="PANTHER" id="PTHR33362:SF5">
    <property type="entry name" value="C4-DICARBOXYLATE TRAP TRANSPORTER LARGE PERMEASE PROTEIN DCTM"/>
    <property type="match status" value="1"/>
</dbReference>
<accession>A0ABS6JRM4</accession>
<evidence type="ECO:0000256" key="5">
    <source>
        <dbReference type="ARBA" id="ARBA00022989"/>
    </source>
</evidence>
<feature type="transmembrane region" description="Helical" evidence="7">
    <location>
        <begin position="169"/>
        <end position="192"/>
    </location>
</feature>
<organism evidence="9 10">
    <name type="scientific">Evansella alkalicola</name>
    <dbReference type="NCBI Taxonomy" id="745819"/>
    <lineage>
        <taxon>Bacteria</taxon>
        <taxon>Bacillati</taxon>
        <taxon>Bacillota</taxon>
        <taxon>Bacilli</taxon>
        <taxon>Bacillales</taxon>
        <taxon>Bacillaceae</taxon>
        <taxon>Evansella</taxon>
    </lineage>
</organism>
<dbReference type="PIRSF" id="PIRSF006066">
    <property type="entry name" value="HI0050"/>
    <property type="match status" value="1"/>
</dbReference>
<keyword evidence="3" id="KW-0997">Cell inner membrane</keyword>
<dbReference type="InterPro" id="IPR004681">
    <property type="entry name" value="TRAP_DctM"/>
</dbReference>
<evidence type="ECO:0000256" key="4">
    <source>
        <dbReference type="ARBA" id="ARBA00022692"/>
    </source>
</evidence>
<evidence type="ECO:0000256" key="6">
    <source>
        <dbReference type="ARBA" id="ARBA00023136"/>
    </source>
</evidence>
<feature type="transmembrane region" description="Helical" evidence="7">
    <location>
        <begin position="391"/>
        <end position="413"/>
    </location>
</feature>
<sequence>MELVLLFFLFFFLVFMRVPVAISLAIATSLFLFHDGFNMTMVPVRIFSSLTSFPLMAIPGFILTGVIMARGGMSKQLIDALKTWVGHLPGGLAVVTILACMLFSAISGSSPATAAAIGSIMIPAMVYAGYEKKYAMGLIATAGTLGILLPPSIPLIIYGITVEESIGELFMAGIIPGILLGGVLIVSAIFYAKKNGFGTSKKASWQERKTATYRAIWAGFLPVIILGSIYSGMVTPTESSVIAVAYAALVSTLINRGASLHDIRYILMETVNITSMIFLIIGAAKLFGLYLVQGQIPHMIGAWIAQSDMNKWLFIIIINILFFIMGTFLESLSIILITLPIIFPILLHFGIDPIHFAIIMIINMELAMITPPVGLNLFVVSGIAKDKLENVIRGVLPFFILFFIVLVIIILFPQLSLWLPSKM</sequence>
<keyword evidence="5 7" id="KW-1133">Transmembrane helix</keyword>
<keyword evidence="2" id="KW-1003">Cell membrane</keyword>
<keyword evidence="6 7" id="KW-0472">Membrane</keyword>
<gene>
    <name evidence="9" type="ORF">KS407_05445</name>
</gene>
<evidence type="ECO:0000256" key="3">
    <source>
        <dbReference type="ARBA" id="ARBA00022519"/>
    </source>
</evidence>
<feature type="transmembrane region" description="Helical" evidence="7">
    <location>
        <begin position="213"/>
        <end position="233"/>
    </location>
</feature>
<feature type="transmembrane region" description="Helical" evidence="7">
    <location>
        <begin position="112"/>
        <end position="130"/>
    </location>
</feature>
<evidence type="ECO:0000256" key="7">
    <source>
        <dbReference type="SAM" id="Phobius"/>
    </source>
</evidence>
<evidence type="ECO:0000259" key="8">
    <source>
        <dbReference type="Pfam" id="PF06808"/>
    </source>
</evidence>
<evidence type="ECO:0000313" key="9">
    <source>
        <dbReference type="EMBL" id="MBU9720892.1"/>
    </source>
</evidence>
<dbReference type="RefSeq" id="WP_088074065.1">
    <property type="nucleotide sequence ID" value="NZ_JAHQCR010000023.1"/>
</dbReference>
<comment type="subcellular location">
    <subcellularLocation>
        <location evidence="1">Cell inner membrane</location>
        <topology evidence="1">Multi-pass membrane protein</topology>
    </subcellularLocation>
</comment>
<dbReference type="EMBL" id="JAHQCR010000023">
    <property type="protein sequence ID" value="MBU9720892.1"/>
    <property type="molecule type" value="Genomic_DNA"/>
</dbReference>
<reference evidence="9 10" key="1">
    <citation type="submission" date="2021-06" db="EMBL/GenBank/DDBJ databases">
        <title>Bacillus sp. RD4P76, an endophyte from a halophyte.</title>
        <authorList>
            <person name="Sun J.-Q."/>
        </authorList>
    </citation>
    <scope>NUCLEOTIDE SEQUENCE [LARGE SCALE GENOMIC DNA]</scope>
    <source>
        <strain evidence="9 10">JCM 17098</strain>
    </source>
</reference>
<evidence type="ECO:0000256" key="2">
    <source>
        <dbReference type="ARBA" id="ARBA00022475"/>
    </source>
</evidence>
<keyword evidence="4 7" id="KW-0812">Transmembrane</keyword>
<feature type="transmembrane region" description="Helical" evidence="7">
    <location>
        <begin position="334"/>
        <end position="351"/>
    </location>
</feature>
<feature type="transmembrane region" description="Helical" evidence="7">
    <location>
        <begin position="270"/>
        <end position="292"/>
    </location>
</feature>
<feature type="transmembrane region" description="Helical" evidence="7">
    <location>
        <begin position="51"/>
        <end position="72"/>
    </location>
</feature>
<dbReference type="Pfam" id="PF06808">
    <property type="entry name" value="DctM"/>
    <property type="match status" value="1"/>
</dbReference>
<dbReference type="InterPro" id="IPR010656">
    <property type="entry name" value="DctM"/>
</dbReference>